<gene>
    <name evidence="3" type="ORF">LITE_LOCUS13862</name>
</gene>
<comment type="caution">
    <text evidence="3">The sequence shown here is derived from an EMBL/GenBank/DDBJ whole genome shotgun (WGS) entry which is preliminary data.</text>
</comment>
<organism evidence="3 4">
    <name type="scientific">Linum tenue</name>
    <dbReference type="NCBI Taxonomy" id="586396"/>
    <lineage>
        <taxon>Eukaryota</taxon>
        <taxon>Viridiplantae</taxon>
        <taxon>Streptophyta</taxon>
        <taxon>Embryophyta</taxon>
        <taxon>Tracheophyta</taxon>
        <taxon>Spermatophyta</taxon>
        <taxon>Magnoliopsida</taxon>
        <taxon>eudicotyledons</taxon>
        <taxon>Gunneridae</taxon>
        <taxon>Pentapetalae</taxon>
        <taxon>rosids</taxon>
        <taxon>fabids</taxon>
        <taxon>Malpighiales</taxon>
        <taxon>Linaceae</taxon>
        <taxon>Linum</taxon>
    </lineage>
</organism>
<dbReference type="PANTHER" id="PTHR31016:SF20">
    <property type="entry name" value="HEAT-INDUCIBLE TRANSCRIPTION REPRESSOR-RELATED"/>
    <property type="match status" value="1"/>
</dbReference>
<evidence type="ECO:0000256" key="1">
    <source>
        <dbReference type="SAM" id="Coils"/>
    </source>
</evidence>
<name>A0AAV0JFR5_9ROSI</name>
<dbReference type="Proteomes" id="UP001154282">
    <property type="component" value="Unassembled WGS sequence"/>
</dbReference>
<feature type="compositionally biased region" description="Low complexity" evidence="2">
    <location>
        <begin position="26"/>
        <end position="37"/>
    </location>
</feature>
<dbReference type="AlphaFoldDB" id="A0AAV0JFR5"/>
<keyword evidence="4" id="KW-1185">Reference proteome</keyword>
<keyword evidence="1" id="KW-0175">Coiled coil</keyword>
<feature type="region of interest" description="Disordered" evidence="2">
    <location>
        <begin position="1"/>
        <end position="43"/>
    </location>
</feature>
<reference evidence="3" key="1">
    <citation type="submission" date="2022-08" db="EMBL/GenBank/DDBJ databases">
        <authorList>
            <person name="Gutierrez-Valencia J."/>
        </authorList>
    </citation>
    <scope>NUCLEOTIDE SEQUENCE</scope>
</reference>
<dbReference type="EMBL" id="CAMGYJ010000004">
    <property type="protein sequence ID" value="CAI0408205.1"/>
    <property type="molecule type" value="Genomic_DNA"/>
</dbReference>
<proteinExistence type="predicted"/>
<sequence length="260" mass="28821">MVENKTADIIQETRKLQARRKGGAGPQQNQQQNPSSQPEKHMNPETQLKYRRTKLIVGLAFGSQVAMATAAKAKLLLRELKTVKADLAFAKQRCSQLEEENKILRDSREKGGNPADDDLIRLQLETLLAEKARLANENAFYARENCYLREIVEYHQLTMQDVVYLDESSEEVSEVDPISNLMTMSPPLTPPSPSASGMIPTATESFEEAFPVIDDDVARIADTPATGKKGTKSDKEDAEGITALVIQEEQTPKVMSLSTT</sequence>
<protein>
    <submittedName>
        <fullName evidence="3">Uncharacterized protein</fullName>
    </submittedName>
</protein>
<dbReference type="PANTHER" id="PTHR31016">
    <property type="entry name" value="OS04G0228100 PROTEIN"/>
    <property type="match status" value="1"/>
</dbReference>
<evidence type="ECO:0000313" key="3">
    <source>
        <dbReference type="EMBL" id="CAI0408205.1"/>
    </source>
</evidence>
<accession>A0AAV0JFR5</accession>
<feature type="coiled-coil region" evidence="1">
    <location>
        <begin position="73"/>
        <end position="144"/>
    </location>
</feature>
<evidence type="ECO:0000313" key="4">
    <source>
        <dbReference type="Proteomes" id="UP001154282"/>
    </source>
</evidence>
<evidence type="ECO:0000256" key="2">
    <source>
        <dbReference type="SAM" id="MobiDB-lite"/>
    </source>
</evidence>